<name>A0A0E3D9L4_9CAUD</name>
<organism evidence="1 2">
    <name type="scientific">Bacillus phage BCP8-2</name>
    <dbReference type="NCBI Taxonomy" id="1129192"/>
    <lineage>
        <taxon>Viruses</taxon>
        <taxon>Duplodnaviria</taxon>
        <taxon>Heunggongvirae</taxon>
        <taxon>Uroviricota</taxon>
        <taxon>Caudoviricetes</taxon>
        <taxon>Herelleviridae</taxon>
        <taxon>Bastillevirinae</taxon>
        <taxon>Caeruleovirus</taxon>
        <taxon>Caeruleovirus BCP82</taxon>
    </lineage>
</organism>
<evidence type="ECO:0000313" key="1">
    <source>
        <dbReference type="EMBL" id="AHJ87201.1"/>
    </source>
</evidence>
<protein>
    <submittedName>
        <fullName evidence="1">Uncharacterized protein</fullName>
    </submittedName>
</protein>
<dbReference type="RefSeq" id="YP_009149724.1">
    <property type="nucleotide sequence ID" value="NC_027355.1"/>
</dbReference>
<proteinExistence type="predicted"/>
<dbReference type="GeneID" id="24723427"/>
<dbReference type="OrthoDB" id="26086at10239"/>
<keyword evidence="2" id="KW-1185">Reference proteome</keyword>
<dbReference type="EMBL" id="KJ081346">
    <property type="protein sequence ID" value="AHJ87201.1"/>
    <property type="molecule type" value="Genomic_DNA"/>
</dbReference>
<dbReference type="KEGG" id="vg:24723427"/>
<reference evidence="1 2" key="2">
    <citation type="journal article" date="2015" name="Arch. Virol.">
        <title>Complete genome sequence analysis and identification of putative metallo-beta-lactamase and SpoIIIE homologs in Bacillus cereus group phage BCP8-2, a new member of the proposed Bastille-like group.</title>
        <authorList>
            <person name="Asare P.T."/>
            <person name="Bandara N."/>
            <person name="Jeong T.Y."/>
            <person name="Ryu S."/>
            <person name="Klumpp J."/>
            <person name="Kim K.P."/>
        </authorList>
    </citation>
    <scope>NUCLEOTIDE SEQUENCE [LARGE SCALE GENOMIC DNA]</scope>
    <source>
        <strain evidence="1">BCP8-2</strain>
    </source>
</reference>
<sequence length="84" mass="9675">MIKAKEFEKYMESSGVVSDPEFGEIVDLLILLPIMIEEEYSAKRVDTVSMVYTTVDGYQVRLTHQVRTPNTPKGMEFIYYFGKA</sequence>
<reference evidence="2" key="1">
    <citation type="submission" date="2014-01" db="EMBL/GenBank/DDBJ databases">
        <title>Genomic and Proteomic Analysis of Broad Host Range Virulent Bacillus Group Phage BCP8-2 Leading To the Creation of New Genus within Myoviruses.</title>
        <authorList>
            <person name="Bandara N."/>
            <person name="Asare P.T."/>
            <person name="Kim K.P."/>
        </authorList>
    </citation>
    <scope>NUCLEOTIDE SEQUENCE [LARGE SCALE GENOMIC DNA]</scope>
</reference>
<accession>A0A0E3D9L4</accession>
<gene>
    <name evidence="1" type="ORF">BCP8-2_163</name>
</gene>
<evidence type="ECO:0000313" key="2">
    <source>
        <dbReference type="Proteomes" id="UP000033014"/>
    </source>
</evidence>
<dbReference type="Proteomes" id="UP000033014">
    <property type="component" value="Segment"/>
</dbReference>